<evidence type="ECO:0000256" key="3">
    <source>
        <dbReference type="ARBA" id="ARBA00022694"/>
    </source>
</evidence>
<evidence type="ECO:0000259" key="10">
    <source>
        <dbReference type="Pfam" id="PF01974"/>
    </source>
</evidence>
<evidence type="ECO:0000256" key="4">
    <source>
        <dbReference type="ARBA" id="ARBA00023239"/>
    </source>
</evidence>
<dbReference type="Pfam" id="PF01974">
    <property type="entry name" value="tRNA_int_endo"/>
    <property type="match status" value="1"/>
</dbReference>
<evidence type="ECO:0000313" key="13">
    <source>
        <dbReference type="Proteomes" id="UP000191024"/>
    </source>
</evidence>
<dbReference type="InterPro" id="IPR016690">
    <property type="entry name" value="TSEN34"/>
</dbReference>
<dbReference type="EMBL" id="LT598463">
    <property type="protein sequence ID" value="SCU87439.1"/>
    <property type="molecule type" value="Genomic_DNA"/>
</dbReference>
<dbReference type="GO" id="GO:0003676">
    <property type="term" value="F:nucleic acid binding"/>
    <property type="evidence" value="ECO:0007669"/>
    <property type="project" value="InterPro"/>
</dbReference>
<comment type="function">
    <text evidence="5">Constitutes one of the two catalytic subunit of the tRNA-splicing endonuclease complex, a complex responsible for identification and cleavage of the splice sites in pre-tRNA. It cleaves pre-tRNA at the 5'- and 3'-splice sites to release the intron. The products are an intron and two tRNA half-molecules bearing 2',3'-cyclic phosphate and 5'-OH termini. There are no conserved sequences at the splice sites, but the intron is invariably located at the same site in the gene, placing the splice sites an invariant distance from the constant structural features of the tRNA body. It probably carries the active site for 3'-splice site cleavage.</text>
</comment>
<feature type="domain" description="tRNA intron endonuclease catalytic" evidence="10">
    <location>
        <begin position="186"/>
        <end position="267"/>
    </location>
</feature>
<dbReference type="Gene3D" id="3.40.1350.10">
    <property type="match status" value="1"/>
</dbReference>
<keyword evidence="13" id="KW-1185">Reference proteome</keyword>
<dbReference type="PIRSF" id="PIRSF017250">
    <property type="entry name" value="tRNA_splic_SEN34"/>
    <property type="match status" value="1"/>
</dbReference>
<keyword evidence="4 8" id="KW-0456">Lyase</keyword>
<dbReference type="GO" id="GO:0000214">
    <property type="term" value="C:tRNA-intron endonuclease complex"/>
    <property type="evidence" value="ECO:0007669"/>
    <property type="project" value="UniProtKB-UniRule"/>
</dbReference>
<evidence type="ECO:0000256" key="7">
    <source>
        <dbReference type="ARBA" id="ARBA00070870"/>
    </source>
</evidence>
<feature type="active site" evidence="9">
    <location>
        <position position="214"/>
    </location>
</feature>
<dbReference type="PANTHER" id="PTHR13070">
    <property type="entry name" value="TRNA-SPLICING ENDONUCLEASE SUBUNIT SEN34-RELATED"/>
    <property type="match status" value="1"/>
</dbReference>
<feature type="domain" description="TSEN34 N-terminal" evidence="11">
    <location>
        <begin position="24"/>
        <end position="87"/>
    </location>
</feature>
<reference evidence="12 13" key="1">
    <citation type="submission" date="2016-03" db="EMBL/GenBank/DDBJ databases">
        <authorList>
            <person name="Devillers H."/>
        </authorList>
    </citation>
    <scope>NUCLEOTIDE SEQUENCE [LARGE SCALE GENOMIC DNA]</scope>
    <source>
        <strain evidence="12">CBS 11717</strain>
    </source>
</reference>
<dbReference type="GO" id="GO:0000213">
    <property type="term" value="F:tRNA-intron lyase activity"/>
    <property type="evidence" value="ECO:0007669"/>
    <property type="project" value="UniProtKB-UniRule"/>
</dbReference>
<sequence>MEALEGENDSKIEISVVGNGNRFEDGVCLVFDIESIRRLRRLGITGILTGTLPSAAQQNVFLTVPLRLMAEEAVWLVENGFAVLVSDREALEMGVSDLTASDWDEMDKQQEALFEEQRRFKREQHFEKLRAVGKTVANVDANLESSLFVETRNESSVIQRQRYDFDTPELQKRLVDQLLHSETLKSNYLVYKALRAQGYCVSPGSRFGGRYIAYPGDPLRYHSHLTVPPALRYRDEPLDLLQLVGGGRLGTGVKKLWVLGGVDDESDEGVTFFSVEWAGFG</sequence>
<dbReference type="OrthoDB" id="48041at2759"/>
<dbReference type="CDD" id="cd22363">
    <property type="entry name" value="tRNA-intron_lyase_C"/>
    <property type="match status" value="1"/>
</dbReference>
<dbReference type="PANTHER" id="PTHR13070:SF0">
    <property type="entry name" value="TRNA-SPLICING ENDONUCLEASE SUBUNIT SEN34"/>
    <property type="match status" value="1"/>
</dbReference>
<dbReference type="NCBIfam" id="TIGR00324">
    <property type="entry name" value="endA"/>
    <property type="match status" value="1"/>
</dbReference>
<name>A0A1G4JBM7_9SACH</name>
<dbReference type="InterPro" id="IPR011856">
    <property type="entry name" value="tRNA_endonuc-like_dom_sf"/>
</dbReference>
<proteinExistence type="inferred from homology"/>
<gene>
    <name evidence="12" type="ORF">LAMI_0D06106G</name>
</gene>
<evidence type="ECO:0000256" key="8">
    <source>
        <dbReference type="PIRNR" id="PIRNR017250"/>
    </source>
</evidence>
<feature type="active site" evidence="9">
    <location>
        <position position="222"/>
    </location>
</feature>
<protein>
    <recommendedName>
        <fullName evidence="7 8">tRNA-splicing endonuclease subunit Sen34</fullName>
        <ecNumber evidence="2 8">4.6.1.16</ecNumber>
    </recommendedName>
</protein>
<dbReference type="InterPro" id="IPR036167">
    <property type="entry name" value="tRNA_intron_Endo_cat-like_sf"/>
</dbReference>
<dbReference type="InterPro" id="IPR006677">
    <property type="entry name" value="tRNA_intron_Endonuc_cat-like"/>
</dbReference>
<dbReference type="InterPro" id="IPR006676">
    <property type="entry name" value="tRNA_splic"/>
</dbReference>
<keyword evidence="3 8" id="KW-0819">tRNA processing</keyword>
<feature type="active site" evidence="9">
    <location>
        <position position="255"/>
    </location>
</feature>
<evidence type="ECO:0000256" key="6">
    <source>
        <dbReference type="ARBA" id="ARBA00062123"/>
    </source>
</evidence>
<dbReference type="AlphaFoldDB" id="A0A1G4JBM7"/>
<dbReference type="GO" id="GO:0000379">
    <property type="term" value="P:tRNA-type intron splice site recognition and cleavage"/>
    <property type="evidence" value="ECO:0007669"/>
    <property type="project" value="UniProtKB-UniRule"/>
</dbReference>
<evidence type="ECO:0000256" key="2">
    <source>
        <dbReference type="ARBA" id="ARBA00012573"/>
    </source>
</evidence>
<evidence type="ECO:0000256" key="5">
    <source>
        <dbReference type="ARBA" id="ARBA00059865"/>
    </source>
</evidence>
<comment type="similarity">
    <text evidence="1 8">Belongs to the tRNA-intron endonuclease family.</text>
</comment>
<evidence type="ECO:0000256" key="9">
    <source>
        <dbReference type="PIRSR" id="PIRSR017250-50"/>
    </source>
</evidence>
<evidence type="ECO:0000313" key="12">
    <source>
        <dbReference type="EMBL" id="SCU87439.1"/>
    </source>
</evidence>
<dbReference type="FunFam" id="3.40.1350.10:FF:000008">
    <property type="entry name" value="tRNA-splicing endonuclease subunit Sen34"/>
    <property type="match status" value="1"/>
</dbReference>
<dbReference type="Proteomes" id="UP000191024">
    <property type="component" value="Chromosome D"/>
</dbReference>
<evidence type="ECO:0000259" key="11">
    <source>
        <dbReference type="Pfam" id="PF26577"/>
    </source>
</evidence>
<dbReference type="InterPro" id="IPR059049">
    <property type="entry name" value="TSEN34_N"/>
</dbReference>
<accession>A0A1G4JBM7</accession>
<dbReference type="Pfam" id="PF26577">
    <property type="entry name" value="TSEN34_N"/>
    <property type="match status" value="1"/>
</dbReference>
<comment type="subunit">
    <text evidence="6">Heterotetramer composed of SEN2, SEN15, SEN34 and SEN54. Interacts directly with SEN15.</text>
</comment>
<dbReference type="SUPFAM" id="SSF53032">
    <property type="entry name" value="tRNA-intron endonuclease catalytic domain-like"/>
    <property type="match status" value="1"/>
</dbReference>
<evidence type="ECO:0000256" key="1">
    <source>
        <dbReference type="ARBA" id="ARBA00008078"/>
    </source>
</evidence>
<organism evidence="12 13">
    <name type="scientific">Lachancea mirantina</name>
    <dbReference type="NCBI Taxonomy" id="1230905"/>
    <lineage>
        <taxon>Eukaryota</taxon>
        <taxon>Fungi</taxon>
        <taxon>Dikarya</taxon>
        <taxon>Ascomycota</taxon>
        <taxon>Saccharomycotina</taxon>
        <taxon>Saccharomycetes</taxon>
        <taxon>Saccharomycetales</taxon>
        <taxon>Saccharomycetaceae</taxon>
        <taxon>Lachancea</taxon>
    </lineage>
</organism>
<dbReference type="EC" id="4.6.1.16" evidence="2 8"/>
<dbReference type="STRING" id="1230905.A0A1G4JBM7"/>